<dbReference type="InterPro" id="IPR041677">
    <property type="entry name" value="DNA2/NAM7_AAA_11"/>
</dbReference>
<feature type="domain" description="DNA2/NAM7 helicase-like C-terminal" evidence="2">
    <location>
        <begin position="1344"/>
        <end position="1535"/>
    </location>
</feature>
<feature type="domain" description="DNA2/NAM7 helicase helicase" evidence="1">
    <location>
        <begin position="653"/>
        <end position="780"/>
    </location>
</feature>
<dbReference type="CDD" id="cd18808">
    <property type="entry name" value="SF1_C_Upf1"/>
    <property type="match status" value="1"/>
</dbReference>
<protein>
    <submittedName>
        <fullName evidence="4">DUF3320 domain-containing protein</fullName>
    </submittedName>
</protein>
<feature type="domain" description="DNA2/NAM7 helicase helicase" evidence="1">
    <location>
        <begin position="1285"/>
        <end position="1325"/>
    </location>
</feature>
<dbReference type="InterPro" id="IPR049468">
    <property type="entry name" value="Restrct_endonuc-II-like_dom"/>
</dbReference>
<dbReference type="Pfam" id="PF13086">
    <property type="entry name" value="AAA_11"/>
    <property type="match status" value="2"/>
</dbReference>
<proteinExistence type="predicted"/>
<dbReference type="Pfam" id="PF18741">
    <property type="entry name" value="MTES_1575"/>
    <property type="match status" value="1"/>
</dbReference>
<feature type="domain" description="Restriction endonuclease type II-like" evidence="3">
    <location>
        <begin position="1587"/>
        <end position="1682"/>
    </location>
</feature>
<comment type="caution">
    <text evidence="4">The sequence shown here is derived from an EMBL/GenBank/DDBJ whole genome shotgun (WGS) entry which is preliminary data.</text>
</comment>
<dbReference type="PANTHER" id="PTHR10887:SF530">
    <property type="entry name" value="SUPERFAMILY I DNA HELICASES"/>
    <property type="match status" value="1"/>
</dbReference>
<dbReference type="Gene3D" id="3.40.50.300">
    <property type="entry name" value="P-loop containing nucleotide triphosphate hydrolases"/>
    <property type="match status" value="3"/>
</dbReference>
<evidence type="ECO:0000259" key="1">
    <source>
        <dbReference type="Pfam" id="PF13086"/>
    </source>
</evidence>
<dbReference type="EMBL" id="JACOPS010000001">
    <property type="protein sequence ID" value="MBC5727668.1"/>
    <property type="molecule type" value="Genomic_DNA"/>
</dbReference>
<dbReference type="InterPro" id="IPR011335">
    <property type="entry name" value="Restrct_endonuc-II-like"/>
</dbReference>
<evidence type="ECO:0000313" key="5">
    <source>
        <dbReference type="Proteomes" id="UP000636755"/>
    </source>
</evidence>
<name>A0ABR7HJK4_9FIRM</name>
<dbReference type="InterPro" id="IPR025103">
    <property type="entry name" value="DUF4011"/>
</dbReference>
<dbReference type="Pfam" id="PF13087">
    <property type="entry name" value="AAA_12"/>
    <property type="match status" value="1"/>
</dbReference>
<dbReference type="Proteomes" id="UP000636755">
    <property type="component" value="Unassembled WGS sequence"/>
</dbReference>
<dbReference type="InterPro" id="IPR045055">
    <property type="entry name" value="DNA2/NAM7-like"/>
</dbReference>
<organism evidence="4 5">
    <name type="scientific">Ruminococcus intestinalis</name>
    <dbReference type="NCBI Taxonomy" id="2763066"/>
    <lineage>
        <taxon>Bacteria</taxon>
        <taxon>Bacillati</taxon>
        <taxon>Bacillota</taxon>
        <taxon>Clostridia</taxon>
        <taxon>Eubacteriales</taxon>
        <taxon>Oscillospiraceae</taxon>
        <taxon>Ruminococcus</taxon>
    </lineage>
</organism>
<evidence type="ECO:0000313" key="4">
    <source>
        <dbReference type="EMBL" id="MBC5727668.1"/>
    </source>
</evidence>
<dbReference type="InterPro" id="IPR027417">
    <property type="entry name" value="P-loop_NTPase"/>
</dbReference>
<dbReference type="PANTHER" id="PTHR10887">
    <property type="entry name" value="DNA2/NAM7 HELICASE FAMILY"/>
    <property type="match status" value="1"/>
</dbReference>
<evidence type="ECO:0000259" key="2">
    <source>
        <dbReference type="Pfam" id="PF13087"/>
    </source>
</evidence>
<dbReference type="Pfam" id="PF13195">
    <property type="entry name" value="DUF4011"/>
    <property type="match status" value="1"/>
</dbReference>
<evidence type="ECO:0000259" key="3">
    <source>
        <dbReference type="Pfam" id="PF18741"/>
    </source>
</evidence>
<dbReference type="InterPro" id="IPR047187">
    <property type="entry name" value="SF1_C_Upf1"/>
</dbReference>
<dbReference type="SUPFAM" id="SSF52980">
    <property type="entry name" value="Restriction endonuclease-like"/>
    <property type="match status" value="1"/>
</dbReference>
<sequence>MNFAMQQNYVPLVRSVTIKNNSDEEIKDIMLKISFEPEFAKPFTHRIEVLPPHTEIEVSPVNIIVSTEFLFSLTERIVAQISVQLLCGEEELVNAGDNIDLLAYDEWSGCYIMPELIAAFVTPNHPAVSCILKIATDYLRKWGKDPSITGYQSRNADVVKLQMAAVYAALQSKNIVYNNPPASFEKVGQRVRLPYSVIEQKQGTCIDLAVTYASCLEAAGLFPLIMIKKGHAYCGCRLEEETFADCVIDDFSAIDKRTVSGNEDILLVECTDFTAGEKIDFDRAVKHGKNNLSDSENFICAVDVRRARAGGLRPIPQKIDSNSICGYDGTVDSVSDYQAAAPKKLNRSGTGVIGYEESSLSRIQIWERKLLDFSLRNSLLNFRITKNALPILTHDLAALEDSLADGVSFSIRELPSEWIASLRDARLYEIENENDLATNIASEEFKSKRLCAVMHDEELEKTLKNIYRTTKSSIEENGSNTLFLALGFLKWYESDISEKPRYAPLIMIPVELVKSSHNKGYLLRSRQEETQINVTLIEYLRQIFELKIPSLDPLPEDEHGTDIPLVFNTVRNCILDKKRWNVVDTACLGQFSFGQFVMWSDLRNRADELMQNKVVAGLIDKKITVEQEENPLTVSELDERIAPDDLAIPLSADSSQMLAIAEAAKGKSFVLHGPPGTGKSQTITNLIANALYHGKSVLFVAEKMAALNVVQHRLENIGLAPFCLELHSNKASKSSVLSQLEKSLEVGRIKHPEKYKATADRLKAMRVSMNSVIDGLHKKHESGISVYDAIEQYETCAEFKNKITIPQEVINTVNDDRIEQLSSLILSYKNSVDGVGDIVNNPLKNISLTEYSIPLREKLYSDCVNLLNLYNNAKSSVERIFGTFNINAELSEKSIKNILNLCRALLIPSAFSPSLILENNYNAVSQKLNNYYESICNENREKQEIEKVFTSGIYEYNCIQALNEWNVAQSSWILSRHSKQKKLLKEVATFCVMPNAVTKENIINWYQQLINFNKLHNDNMTCGNELRYILNELGSDFKQAIDKTDFVYNAISVYNYNEIRTILNAFKNINLAQLGNDVNCAENYILKWNEFSDIFKVNIDNEQSNNWLDRTENTLNNISKNIDKLYAVTEYNAKREQLANEQLECICNAVESGIVNKENAVDAFRCNVYYALALKYISVDESLSTFRSNSFEQTIKEYHALIDEYSKLTIQELVAKLSSQVPVSGSAGASSSELGILKRAIKSNGRMMSIRKLFNEIPALLRRLCPCMLMSPISVAQYIDPSFPKFDLVVFDEASQLPTSEAVGTIARGENVVVVGDPNQLPPTSFFKSNRIDEENIENEDLESLLDDCLSISMPQMYLKWHYRSRHESLIAYSNMKYYDNKLYTFPSPNDRVSAVKLVHIDGYYDKGGTKQNKAEAEAVVNEIIRRLSDEQLRTKSIGVVTFNIIQQNLIEDMLADEFSKKPELEKYDSESAEPVFVKNLENVQGDERDVILFSVGYGPDKDGKVSMNFGPLNRDGGWRRLNVAISRARQEMIVYSTLTPEQIDLSRTRALGVEGLKGFLKFAGQNRNIVIPDGKVSVHNDNRVIEEIAKEIEKFGYKVNCNIGCSEYKIDIGIVDPENPDSYLLGILADGENCKNSATSKDRFVLQPDVLAGLGWKIMRVWTLDWLDDSARVIEKIKSEIENAISGKNTKQKISEQSKTQNLEFEKIDTSTQIEQTRQRKYETVDSQILGSSESFYTAAAGVEIQKLMFKIISVQAPISKKALYKSVLSAYGISRSGNRAEAILDGILGRIMHSETSDNGVIFVWQPEQKPDEYNVYRVSEQNENRRNIDDISSKEILNAAIQVLSEQGGMQKSDLIKESAKKFGFTRTGTLIDTTVGFAVDNAIKNGKLVVSQDGKITDKT</sequence>
<keyword evidence="5" id="KW-1185">Reference proteome</keyword>
<accession>A0ABR7HJK4</accession>
<dbReference type="InterPro" id="IPR041679">
    <property type="entry name" value="DNA2/NAM7-like_C"/>
</dbReference>
<gene>
    <name evidence="4" type="ORF">H8R91_03815</name>
</gene>
<dbReference type="SUPFAM" id="SSF52540">
    <property type="entry name" value="P-loop containing nucleoside triphosphate hydrolases"/>
    <property type="match status" value="1"/>
</dbReference>
<reference evidence="4 5" key="1">
    <citation type="submission" date="2020-08" db="EMBL/GenBank/DDBJ databases">
        <title>Genome public.</title>
        <authorList>
            <person name="Liu C."/>
            <person name="Sun Q."/>
        </authorList>
    </citation>
    <scope>NUCLEOTIDE SEQUENCE [LARGE SCALE GENOMIC DNA]</scope>
    <source>
        <strain evidence="4 5">NSJ-71</strain>
    </source>
</reference>